<evidence type="ECO:0000313" key="3">
    <source>
        <dbReference type="EMBL" id="BCE41341.1"/>
    </source>
</evidence>
<dbReference type="Gene3D" id="3.90.25.10">
    <property type="entry name" value="UDP-galactose 4-epimerase, domain 1"/>
    <property type="match status" value="1"/>
</dbReference>
<accession>A0A810AV00</accession>
<gene>
    <name evidence="2" type="ORF">XF2B_63270</name>
    <name evidence="3" type="ORF">XF3B_63720</name>
    <name evidence="4" type="ORF">XF5B_63540</name>
    <name evidence="5" type="ORF">XF6B_63200</name>
    <name evidence="6" type="ORF">XF9B_42210</name>
</gene>
<dbReference type="PANTHER" id="PTHR43000">
    <property type="entry name" value="DTDP-D-GLUCOSE 4,6-DEHYDRATASE-RELATED"/>
    <property type="match status" value="1"/>
</dbReference>
<dbReference type="EMBL" id="AP023096">
    <property type="protein sequence ID" value="BCE67521.1"/>
    <property type="molecule type" value="Genomic_DNA"/>
</dbReference>
<evidence type="ECO:0000313" key="6">
    <source>
        <dbReference type="EMBL" id="BCE82800.1"/>
    </source>
</evidence>
<reference evidence="2" key="1">
    <citation type="submission" date="2020-05" db="EMBL/GenBank/DDBJ databases">
        <title>Complete genome sequence of Bradyrhizobium diazoefficiens XF2 isolated from soybean nodule.</title>
        <authorList>
            <person name="Noda R."/>
            <person name="Kakizaki K."/>
            <person name="Minamisawa K."/>
        </authorList>
    </citation>
    <scope>NUCLEOTIDE SEQUENCE</scope>
    <source>
        <strain evidence="2">XF2</strain>
    </source>
</reference>
<evidence type="ECO:0000313" key="4">
    <source>
        <dbReference type="EMBL" id="BCE58842.1"/>
    </source>
</evidence>
<dbReference type="InterPro" id="IPR013445">
    <property type="entry name" value="CDP_4_6_deHydtase"/>
</dbReference>
<dbReference type="NCBIfam" id="TIGR02622">
    <property type="entry name" value="CDP_4_6_dhtase"/>
    <property type="match status" value="1"/>
</dbReference>
<dbReference type="InterPro" id="IPR036291">
    <property type="entry name" value="NAD(P)-bd_dom_sf"/>
</dbReference>
<dbReference type="Pfam" id="PF16363">
    <property type="entry name" value="GDP_Man_Dehyd"/>
    <property type="match status" value="1"/>
</dbReference>
<protein>
    <submittedName>
        <fullName evidence="5">CDP-glucose 4,6-dehydratase</fullName>
    </submittedName>
</protein>
<dbReference type="EMBL" id="AP023095">
    <property type="protein sequence ID" value="BCE58842.1"/>
    <property type="molecule type" value="Genomic_DNA"/>
</dbReference>
<reference evidence="3" key="2">
    <citation type="submission" date="2020-05" db="EMBL/GenBank/DDBJ databases">
        <title>Complete genome sequence of Bradyrhizobium diazoefficiens XF3 isolated from soybean nodule.</title>
        <authorList>
            <person name="Noda R."/>
            <person name="Kakizaki K."/>
            <person name="Minamisawa K."/>
        </authorList>
    </citation>
    <scope>NUCLEOTIDE SEQUENCE</scope>
    <source>
        <strain evidence="3">XF3</strain>
    </source>
</reference>
<dbReference type="InterPro" id="IPR016040">
    <property type="entry name" value="NAD(P)-bd_dom"/>
</dbReference>
<dbReference type="AlphaFoldDB" id="A0A810AV00"/>
<evidence type="ECO:0000313" key="2">
    <source>
        <dbReference type="EMBL" id="BCE32558.1"/>
    </source>
</evidence>
<evidence type="ECO:0000313" key="5">
    <source>
        <dbReference type="EMBL" id="BCE67521.1"/>
    </source>
</evidence>
<feature type="domain" description="NAD(P)-binding" evidence="1">
    <location>
        <begin position="14"/>
        <end position="323"/>
    </location>
</feature>
<name>A0A810AV00_9BRAD</name>
<dbReference type="EMBL" id="AP023093">
    <property type="protein sequence ID" value="BCE41341.1"/>
    <property type="molecule type" value="Genomic_DNA"/>
</dbReference>
<dbReference type="SUPFAM" id="SSF51735">
    <property type="entry name" value="NAD(P)-binding Rossmann-fold domains"/>
    <property type="match status" value="1"/>
</dbReference>
<reference evidence="6" key="5">
    <citation type="submission" date="2020-05" db="EMBL/GenBank/DDBJ databases">
        <title>Complete genome sequence of Bradyrhizobium diazoefficiens XF9 isolated from soybean nodule.</title>
        <authorList>
            <person name="Noda R."/>
            <person name="Kakizaki K."/>
            <person name="Minamisawa K."/>
        </authorList>
    </citation>
    <scope>NUCLEOTIDE SEQUENCE</scope>
    <source>
        <strain evidence="6">XF9</strain>
    </source>
</reference>
<proteinExistence type="predicted"/>
<organism evidence="5">
    <name type="scientific">Bradyrhizobium diazoefficiens</name>
    <dbReference type="NCBI Taxonomy" id="1355477"/>
    <lineage>
        <taxon>Bacteria</taxon>
        <taxon>Pseudomonadati</taxon>
        <taxon>Pseudomonadota</taxon>
        <taxon>Alphaproteobacteria</taxon>
        <taxon>Hyphomicrobiales</taxon>
        <taxon>Nitrobacteraceae</taxon>
        <taxon>Bradyrhizobium</taxon>
    </lineage>
</organism>
<dbReference type="EMBL" id="AP023092">
    <property type="protein sequence ID" value="BCE32558.1"/>
    <property type="molecule type" value="Genomic_DNA"/>
</dbReference>
<evidence type="ECO:0000259" key="1">
    <source>
        <dbReference type="Pfam" id="PF16363"/>
    </source>
</evidence>
<reference evidence="5" key="4">
    <citation type="submission" date="2020-05" db="EMBL/GenBank/DDBJ databases">
        <title>Complete genome sequence of Bradyrhizobium diazoefficiens XF6 isolated from soybean nodule.</title>
        <authorList>
            <person name="Noda R."/>
            <person name="Kakizaki K."/>
            <person name="Minamisawa K."/>
        </authorList>
    </citation>
    <scope>NUCLEOTIDE SEQUENCE</scope>
    <source>
        <strain evidence="5">XF6</strain>
    </source>
</reference>
<sequence>MLDFELALRGARVFVTGHTGFTGGWLVSWLKRIGCDVAGLALAPATNPNLFAAAKIADGIASTIGDIRDFATVRDAIARHRPQVIIHLAAQPLVSKSFADPLETFATNALGTAHVLEAARLTPDVKAVVCITTDKVYRDQDWVWGYREQDPLGGKDPYSASKACAELVAASYRATLAERGNGVLIANARGGNIIGGGDWSADRIVPDFVRAVTTQAPISLRNPGAVRPWQHVMALVHGYLVLAARLLSGDRSAADNWNLGPSDDAARTVQDLVEHLSASWIRPDITYAPGSFPETRFLHLDSTKARALLGWKPPLAFAGTVDMTANWYRDFTVNPRDAAQITVRQIEHYRNALRNHAGC</sequence>
<dbReference type="EMBL" id="AP023098">
    <property type="protein sequence ID" value="BCE82800.1"/>
    <property type="molecule type" value="Genomic_DNA"/>
</dbReference>
<dbReference type="Gene3D" id="3.40.50.720">
    <property type="entry name" value="NAD(P)-binding Rossmann-like Domain"/>
    <property type="match status" value="1"/>
</dbReference>
<reference evidence="4" key="3">
    <citation type="submission" date="2020-05" db="EMBL/GenBank/DDBJ databases">
        <title>Complete genome sequence of Bradyrhizobium diazoefficiens XF5 isolated from soybean nodule.</title>
        <authorList>
            <person name="Noda R."/>
            <person name="Kakizaki K."/>
            <person name="Minamisawa K."/>
        </authorList>
    </citation>
    <scope>NUCLEOTIDE SEQUENCE</scope>
    <source>
        <strain evidence="4">XF5</strain>
    </source>
</reference>